<evidence type="ECO:0000313" key="1">
    <source>
        <dbReference type="EMBL" id="KAA6332520.1"/>
    </source>
</evidence>
<reference evidence="1" key="1">
    <citation type="submission" date="2019-03" db="EMBL/GenBank/DDBJ databases">
        <title>Single cell metagenomics reveals metabolic interactions within the superorganism composed of flagellate Streblomastix strix and complex community of Bacteroidetes bacteria on its surface.</title>
        <authorList>
            <person name="Treitli S.C."/>
            <person name="Kolisko M."/>
            <person name="Husnik F."/>
            <person name="Keeling P."/>
            <person name="Hampl V."/>
        </authorList>
    </citation>
    <scope>NUCLEOTIDE SEQUENCE</scope>
    <source>
        <strain evidence="1">STM</strain>
    </source>
</reference>
<dbReference type="PROSITE" id="PS51257">
    <property type="entry name" value="PROKAR_LIPOPROTEIN"/>
    <property type="match status" value="1"/>
</dbReference>
<sequence length="291" mass="31808">MQILKSIIHPLLLASSIGFVACTERMDIDVSDAPVQLAIYGSITTDTTQHSVTVRQSSNYFSNSQPVGISHATVTISDGDTTFTLSESQNGEYLTDADVFGIEGKTYTLKVIAEFNGITDEYEATSYLPYSVQVNSIKLQPSNMGTHIVDALLYGRLPESNNNYLNIRAYKNDNIPLNANLSDFNIIKSENVEMKEIDGAVCMNLRTSGTTSNKIIIEQGDLVTFQVCSITKEYADYVLNVQKELQGSIPIFSGPPANVQTNISAKSASGEVPVCGFFTAYSKQSCRVLFE</sequence>
<evidence type="ECO:0008006" key="2">
    <source>
        <dbReference type="Google" id="ProtNLM"/>
    </source>
</evidence>
<protein>
    <recommendedName>
        <fullName evidence="2">DUF4249 domain-containing protein</fullName>
    </recommendedName>
</protein>
<dbReference type="AlphaFoldDB" id="A0A5J4RHB2"/>
<organism evidence="1">
    <name type="scientific">termite gut metagenome</name>
    <dbReference type="NCBI Taxonomy" id="433724"/>
    <lineage>
        <taxon>unclassified sequences</taxon>
        <taxon>metagenomes</taxon>
        <taxon>organismal metagenomes</taxon>
    </lineage>
</organism>
<proteinExistence type="predicted"/>
<accession>A0A5J4RHB2</accession>
<comment type="caution">
    <text evidence="1">The sequence shown here is derived from an EMBL/GenBank/DDBJ whole genome shotgun (WGS) entry which is preliminary data.</text>
</comment>
<name>A0A5J4RHB2_9ZZZZ</name>
<dbReference type="Pfam" id="PF14054">
    <property type="entry name" value="DUF4249"/>
    <property type="match status" value="1"/>
</dbReference>
<gene>
    <name evidence="1" type="ORF">EZS27_018978</name>
</gene>
<dbReference type="EMBL" id="SNRY01001230">
    <property type="protein sequence ID" value="KAA6332520.1"/>
    <property type="molecule type" value="Genomic_DNA"/>
</dbReference>
<dbReference type="InterPro" id="IPR025345">
    <property type="entry name" value="DUF4249"/>
</dbReference>